<dbReference type="Gene3D" id="2.60.40.10">
    <property type="entry name" value="Immunoglobulins"/>
    <property type="match status" value="1"/>
</dbReference>
<dbReference type="InterPro" id="IPR011467">
    <property type="entry name" value="DUF1573"/>
</dbReference>
<dbReference type="RefSeq" id="WP_225553862.1">
    <property type="nucleotide sequence ID" value="NZ_JADEYP010000021.1"/>
</dbReference>
<protein>
    <submittedName>
        <fullName evidence="1">DUF1573 domain-containing protein</fullName>
    </submittedName>
</protein>
<evidence type="ECO:0000313" key="2">
    <source>
        <dbReference type="Proteomes" id="UP001165302"/>
    </source>
</evidence>
<dbReference type="PANTHER" id="PTHR37833:SF1">
    <property type="entry name" value="SIGNAL PEPTIDE PROTEIN"/>
    <property type="match status" value="1"/>
</dbReference>
<keyword evidence="2" id="KW-1185">Reference proteome</keyword>
<dbReference type="PANTHER" id="PTHR37833">
    <property type="entry name" value="LIPOPROTEIN-RELATED"/>
    <property type="match status" value="1"/>
</dbReference>
<name>A0ABS7ZA30_9SPHI</name>
<dbReference type="Pfam" id="PF07610">
    <property type="entry name" value="DUF1573"/>
    <property type="match status" value="1"/>
</dbReference>
<organism evidence="1 2">
    <name type="scientific">Sphingobacterium bovistauri</name>
    <dbReference type="NCBI Taxonomy" id="2781959"/>
    <lineage>
        <taxon>Bacteria</taxon>
        <taxon>Pseudomonadati</taxon>
        <taxon>Bacteroidota</taxon>
        <taxon>Sphingobacteriia</taxon>
        <taxon>Sphingobacteriales</taxon>
        <taxon>Sphingobacteriaceae</taxon>
        <taxon>Sphingobacterium</taxon>
    </lineage>
</organism>
<dbReference type="Proteomes" id="UP001165302">
    <property type="component" value="Unassembled WGS sequence"/>
</dbReference>
<accession>A0ABS7ZA30</accession>
<sequence length="123" mass="13177">MKKILSIATTVIAFITLTSMMQVGEFKFETESHDFGTIAFNKPATYEFTFTNAGKAPIIISEVAPSCGCSVADFSKTPVKPGDSGKIKVTYNAAAKGPFTKSFIVKSNTKTPVKTLTIKGNVE</sequence>
<comment type="caution">
    <text evidence="1">The sequence shown here is derived from an EMBL/GenBank/DDBJ whole genome shotgun (WGS) entry which is preliminary data.</text>
</comment>
<evidence type="ECO:0000313" key="1">
    <source>
        <dbReference type="EMBL" id="MCA5005784.1"/>
    </source>
</evidence>
<dbReference type="EMBL" id="JADEYP010000021">
    <property type="protein sequence ID" value="MCA5005784.1"/>
    <property type="molecule type" value="Genomic_DNA"/>
</dbReference>
<proteinExistence type="predicted"/>
<gene>
    <name evidence="1" type="ORF">IPZ78_11540</name>
</gene>
<dbReference type="InterPro" id="IPR013783">
    <property type="entry name" value="Ig-like_fold"/>
</dbReference>
<reference evidence="1" key="1">
    <citation type="submission" date="2020-10" db="EMBL/GenBank/DDBJ databases">
        <authorList>
            <person name="Lu T."/>
            <person name="Wang Q."/>
            <person name="Han X."/>
        </authorList>
    </citation>
    <scope>NUCLEOTIDE SEQUENCE</scope>
    <source>
        <strain evidence="1">WQ 366</strain>
    </source>
</reference>